<organism evidence="1 2">
    <name type="scientific">Desulfomicrobium orale DSM 12838</name>
    <dbReference type="NCBI Taxonomy" id="888061"/>
    <lineage>
        <taxon>Bacteria</taxon>
        <taxon>Pseudomonadati</taxon>
        <taxon>Thermodesulfobacteriota</taxon>
        <taxon>Desulfovibrionia</taxon>
        <taxon>Desulfovibrionales</taxon>
        <taxon>Desulfomicrobiaceae</taxon>
        <taxon>Desulfomicrobium</taxon>
    </lineage>
</organism>
<sequence length="561" mass="65948">MRSLVSILLAALLIFVGNISICKGEIFELIKEDHNFAIYARGLMREQKNSTRSFFKAKNEKLIVEVMLLNKNKLQISDIFICRTDDPADYDNNYDVYFLLPWYKDGNSKKSVFHSKYKERNIEYEILAKDHGILKIDKENTVNLIKVDIFGSKKYINIEKFDLSYGVNKKRRIPHNAKKYFITDKKTKGAIEIPEEQILYIFEKESKKINELIIGIELGDKSKHTFSIPIITIPLELIDSNVDTAIYYRGIFHAKEATLSSEQKTRSQLETEFRDMLEKGIQYPTVYLYDNKYREYMKIRNELFPKKDKIFIVDSALISYLRKNDLLKYKQRLMKIKSDSLFKEYKKIYFYLIDEPDKKKYEDTLNRVLPILKANGVGIFLAGKAENFQDKIIEDVIYILAYEPSEKIAEKFHQKKAKIYSYANPQVGIFKPEEFRINYGFKIIANKYDGIMPYAYQDSFGSQWSDFDSKYRDHMLTYPISDGLLNTIHGVALQNAITDLRYASTYKAILERYMSYYGEKYPHQISLHEVSKYGASSFRSLIAREMLHISKKMRAQKNENH</sequence>
<name>A0A0X8JNN4_9BACT</name>
<proteinExistence type="predicted"/>
<gene>
    <name evidence="1" type="ORF">AXF15_02285</name>
</gene>
<evidence type="ECO:0000313" key="1">
    <source>
        <dbReference type="EMBL" id="AMD92049.1"/>
    </source>
</evidence>
<dbReference type="STRING" id="888061.AXF15_02285"/>
<dbReference type="Proteomes" id="UP000063964">
    <property type="component" value="Chromosome"/>
</dbReference>
<accession>A0A0X8JNN4</accession>
<dbReference type="AlphaFoldDB" id="A0A0X8JNN4"/>
<evidence type="ECO:0000313" key="2">
    <source>
        <dbReference type="Proteomes" id="UP000063964"/>
    </source>
</evidence>
<keyword evidence="2" id="KW-1185">Reference proteome</keyword>
<dbReference type="KEGG" id="doa:AXF15_02285"/>
<dbReference type="EMBL" id="CP014230">
    <property type="protein sequence ID" value="AMD92049.1"/>
    <property type="molecule type" value="Genomic_DNA"/>
</dbReference>
<protein>
    <recommendedName>
        <fullName evidence="3">Glycoside hydrolase 123 C-terminal domain-containing protein</fullName>
    </recommendedName>
</protein>
<evidence type="ECO:0008006" key="3">
    <source>
        <dbReference type="Google" id="ProtNLM"/>
    </source>
</evidence>
<reference evidence="2" key="1">
    <citation type="submission" date="2016-02" db="EMBL/GenBank/DDBJ databases">
        <authorList>
            <person name="Holder M.E."/>
            <person name="Ajami N.J."/>
            <person name="Petrosino J.F."/>
        </authorList>
    </citation>
    <scope>NUCLEOTIDE SEQUENCE [LARGE SCALE GENOMIC DNA]</scope>
    <source>
        <strain evidence="2">DSM 12838</strain>
    </source>
</reference>